<feature type="compositionally biased region" description="Basic and acidic residues" evidence="1">
    <location>
        <begin position="578"/>
        <end position="587"/>
    </location>
</feature>
<feature type="compositionally biased region" description="Pro residues" evidence="1">
    <location>
        <begin position="340"/>
        <end position="353"/>
    </location>
</feature>
<dbReference type="OrthoDB" id="3646875at2759"/>
<feature type="compositionally biased region" description="Polar residues" evidence="1">
    <location>
        <begin position="550"/>
        <end position="559"/>
    </location>
</feature>
<dbReference type="AlphaFoldDB" id="A0A2S6C8W6"/>
<protein>
    <submittedName>
        <fullName evidence="2">Uncharacterized protein</fullName>
    </submittedName>
</protein>
<proteinExistence type="predicted"/>
<evidence type="ECO:0000313" key="3">
    <source>
        <dbReference type="Proteomes" id="UP000237631"/>
    </source>
</evidence>
<comment type="caution">
    <text evidence="2">The sequence shown here is derived from an EMBL/GenBank/DDBJ whole genome shotgun (WGS) entry which is preliminary data.</text>
</comment>
<sequence>MKHKDGIECYLKPRGAHYDERKFAEIPQDVDNDNDHCIHSVVLKTRHTFNVVLKFSGAFDMSSASLVHIVVALKAGSGQRYLYNGISNKRYISSGIAHSASNKGSGFTFTGWATKSSLYENASTSATHDHDPARYDMHISVQRGHGAWTASTKRGHPADPEGWDQIRVGSFVPLSGEMGAAHVFRYTPQSRVTYGRTVQNCPLPLARPVSSRTLAFVADPEFRADVDRAVAFRKRAREKARTTDQTIPSPDTGALVSSEAASALRGDAPLHGTAEGASTSISSLSNEAAESRLSTSIQICTCSKVHRASTKRPKTNKLIRECGEKVPASMRDTPDDLAPDGPPSPAGDSPPAPSTARQDNDALETAAKQCTSCKKFKAPPVGKKIAYRKARGRYMCVPRNAHDEAGPVDTVMRRTVSETDAPTRPTSEPDLPLADGVKEDPAPSAATSGPSREQEISQSETWLSQSETWQSVLEEPTVEPPTCPSLVTAEIPAIHEDETSIDGPDTISTTSISASGTEAMNPPISTKRPAEPSNDQPPAKQPRVEENIVTHDQNQTVSIKTEPEADPDIQFVASQEPSKTKREKRLEEEIARTQRELRQIELEKKMEELQRQLAAEQRRKQNATPLITVKEEIIELD</sequence>
<accession>A0A2S6C8W6</accession>
<dbReference type="EMBL" id="PNEN01000524">
    <property type="protein sequence ID" value="PPJ56178.1"/>
    <property type="molecule type" value="Genomic_DNA"/>
</dbReference>
<evidence type="ECO:0000256" key="1">
    <source>
        <dbReference type="SAM" id="MobiDB-lite"/>
    </source>
</evidence>
<dbReference type="Proteomes" id="UP000237631">
    <property type="component" value="Unassembled WGS sequence"/>
</dbReference>
<gene>
    <name evidence="2" type="ORF">CBER1_09091</name>
</gene>
<feature type="compositionally biased region" description="Low complexity" evidence="1">
    <location>
        <begin position="506"/>
        <end position="517"/>
    </location>
</feature>
<organism evidence="2 3">
    <name type="scientific">Cercospora berteroae</name>
    <dbReference type="NCBI Taxonomy" id="357750"/>
    <lineage>
        <taxon>Eukaryota</taxon>
        <taxon>Fungi</taxon>
        <taxon>Dikarya</taxon>
        <taxon>Ascomycota</taxon>
        <taxon>Pezizomycotina</taxon>
        <taxon>Dothideomycetes</taxon>
        <taxon>Dothideomycetidae</taxon>
        <taxon>Mycosphaerellales</taxon>
        <taxon>Mycosphaerellaceae</taxon>
        <taxon>Cercospora</taxon>
    </lineage>
</organism>
<feature type="compositionally biased region" description="Polar residues" evidence="1">
    <location>
        <begin position="445"/>
        <end position="471"/>
    </location>
</feature>
<feature type="region of interest" description="Disordered" evidence="1">
    <location>
        <begin position="417"/>
        <end position="587"/>
    </location>
</feature>
<feature type="region of interest" description="Disordered" evidence="1">
    <location>
        <begin position="310"/>
        <end position="363"/>
    </location>
</feature>
<name>A0A2S6C8W6_9PEZI</name>
<keyword evidence="3" id="KW-1185">Reference proteome</keyword>
<reference evidence="3" key="1">
    <citation type="journal article" date="2017" name="bioRxiv">
        <title>Conservation of a gene cluster reveals novel cercosporin biosynthetic mechanisms and extends production to the genus Colletotrichum.</title>
        <authorList>
            <person name="de Jonge R."/>
            <person name="Ebert M.K."/>
            <person name="Huitt-Roehl C.R."/>
            <person name="Pal P."/>
            <person name="Suttle J.C."/>
            <person name="Spanner R.E."/>
            <person name="Neubauer J.D."/>
            <person name="Jurick W.M.II."/>
            <person name="Stott K.A."/>
            <person name="Secor G.A."/>
            <person name="Thomma B.P.H.J."/>
            <person name="Van de Peer Y."/>
            <person name="Townsend C.A."/>
            <person name="Bolton M.D."/>
        </authorList>
    </citation>
    <scope>NUCLEOTIDE SEQUENCE [LARGE SCALE GENOMIC DNA]</scope>
    <source>
        <strain evidence="3">CBS538.71</strain>
    </source>
</reference>
<feature type="region of interest" description="Disordered" evidence="1">
    <location>
        <begin position="236"/>
        <end position="263"/>
    </location>
</feature>
<evidence type="ECO:0000313" key="2">
    <source>
        <dbReference type="EMBL" id="PPJ56178.1"/>
    </source>
</evidence>